<dbReference type="PANTHER" id="PTHR12241:SF145">
    <property type="entry name" value="TUBULIN POLYGLUTAMYLASE TTLL5"/>
    <property type="match status" value="1"/>
</dbReference>
<dbReference type="Pfam" id="PF03133">
    <property type="entry name" value="TTL"/>
    <property type="match status" value="1"/>
</dbReference>
<proteinExistence type="predicted"/>
<evidence type="ECO:0000256" key="2">
    <source>
        <dbReference type="ARBA" id="ARBA00022741"/>
    </source>
</evidence>
<dbReference type="Gene3D" id="3.30.470.20">
    <property type="entry name" value="ATP-grasp fold, B domain"/>
    <property type="match status" value="1"/>
</dbReference>
<evidence type="ECO:0000256" key="4">
    <source>
        <dbReference type="ARBA" id="ARBA00041448"/>
    </source>
</evidence>
<dbReference type="PROSITE" id="PS51221">
    <property type="entry name" value="TTL"/>
    <property type="match status" value="1"/>
</dbReference>
<dbReference type="GO" id="GO:0005524">
    <property type="term" value="F:ATP binding"/>
    <property type="evidence" value="ECO:0007669"/>
    <property type="project" value="UniProtKB-KW"/>
</dbReference>
<evidence type="ECO:0000313" key="6">
    <source>
        <dbReference type="EMBL" id="JAP95859.1"/>
    </source>
</evidence>
<dbReference type="InterPro" id="IPR004344">
    <property type="entry name" value="TTL/TTLL_fam"/>
</dbReference>
<dbReference type="GO" id="GO:0070740">
    <property type="term" value="F:tubulin-glutamic acid ligase activity"/>
    <property type="evidence" value="ECO:0007669"/>
    <property type="project" value="TreeGrafter"/>
</dbReference>
<dbReference type="GO" id="GO:0015631">
    <property type="term" value="F:tubulin binding"/>
    <property type="evidence" value="ECO:0007669"/>
    <property type="project" value="TreeGrafter"/>
</dbReference>
<dbReference type="PANTHER" id="PTHR12241">
    <property type="entry name" value="TUBULIN POLYGLUTAMYLASE"/>
    <property type="match status" value="1"/>
</dbReference>
<organism evidence="6">
    <name type="scientific">Trepomonas sp. PC1</name>
    <dbReference type="NCBI Taxonomy" id="1076344"/>
    <lineage>
        <taxon>Eukaryota</taxon>
        <taxon>Metamonada</taxon>
        <taxon>Diplomonadida</taxon>
        <taxon>Hexamitidae</taxon>
        <taxon>Hexamitinae</taxon>
        <taxon>Trepomonas</taxon>
    </lineage>
</organism>
<gene>
    <name evidence="6" type="ORF">TPC1_11004</name>
</gene>
<keyword evidence="1 6" id="KW-0436">Ligase</keyword>
<protein>
    <recommendedName>
        <fullName evidence="4">Tubulin--tyrosine ligase-like protein 5</fullName>
    </recommendedName>
</protein>
<reference evidence="6" key="1">
    <citation type="submission" date="2015-07" db="EMBL/GenBank/DDBJ databases">
        <title>Adaptation to a free-living lifestyle via gene acquisitions in the diplomonad Trepomonas sp. PC1.</title>
        <authorList>
            <person name="Xu F."/>
            <person name="Jerlstrom-Hultqvist J."/>
            <person name="Kolisko M."/>
            <person name="Simpson A.G.B."/>
            <person name="Roger A.J."/>
            <person name="Svard S.G."/>
            <person name="Andersson J.O."/>
        </authorList>
    </citation>
    <scope>NUCLEOTIDE SEQUENCE</scope>
    <source>
        <strain evidence="6">PC1</strain>
    </source>
</reference>
<evidence type="ECO:0000256" key="3">
    <source>
        <dbReference type="ARBA" id="ARBA00022840"/>
    </source>
</evidence>
<keyword evidence="3" id="KW-0067">ATP-binding</keyword>
<sequence length="451" mass="52250">LILCSKKYKKVKRTKKIVSDIKQMPKTQPKQLCLVDSIIPDEPPIISFTGQGNCTYNKTVDMCMSKPQHKLKVNLWRNAGMTVVHGSNCTHLACVYSCFSKNKIPHTYVSQVPGMNSFTYKPMLYSSLKNDPIIPQSYMLPRDAKKLELDSKIYDGYYIKKPVGGARGEGIRLFKDLAEIDLTKSQVVQRYEEFLLINGHKFDLRIYLLITNIDPLTVYFHKEGIARFASRFYQQPNSSNYKDKKMHLTNFAVNSVNKKIATFDNQENKQKLSTVLQYLDDQKILRKKDFYDKLKKTLESVFTKVHKNMLHLGRNADQSFPTKYFGYYGADVAITKDNKLKLIEINLGPALASDNPLDFDVKNTMMKQAFELIGFRAERFVFDPKKADLAKFKKWFSDQTVEEKRVLMQQVDETLRQGDWVKLDFKGLGGKFNKLVEKSKKEILKEVMKRK</sequence>
<dbReference type="EMBL" id="GDID01000747">
    <property type="protein sequence ID" value="JAP95859.1"/>
    <property type="molecule type" value="Transcribed_RNA"/>
</dbReference>
<accession>A0A146KKV5</accession>
<dbReference type="GO" id="GO:0000226">
    <property type="term" value="P:microtubule cytoskeleton organization"/>
    <property type="evidence" value="ECO:0007669"/>
    <property type="project" value="TreeGrafter"/>
</dbReference>
<feature type="non-terminal residue" evidence="6">
    <location>
        <position position="1"/>
    </location>
</feature>
<dbReference type="GO" id="GO:0036064">
    <property type="term" value="C:ciliary basal body"/>
    <property type="evidence" value="ECO:0007669"/>
    <property type="project" value="TreeGrafter"/>
</dbReference>
<evidence type="ECO:0000256" key="5">
    <source>
        <dbReference type="ARBA" id="ARBA00049274"/>
    </source>
</evidence>
<dbReference type="AlphaFoldDB" id="A0A146KKV5"/>
<dbReference type="SUPFAM" id="SSF56059">
    <property type="entry name" value="Glutathione synthetase ATP-binding domain-like"/>
    <property type="match status" value="1"/>
</dbReference>
<keyword evidence="2" id="KW-0547">Nucleotide-binding</keyword>
<evidence type="ECO:0000256" key="1">
    <source>
        <dbReference type="ARBA" id="ARBA00022598"/>
    </source>
</evidence>
<comment type="catalytic activity">
    <reaction evidence="5">
        <text>L-glutamyl-[protein] + L-glutamate + ATP = gamma-L-glutamyl-L-glutamyl-[protein] + ADP + phosphate + H(+)</text>
        <dbReference type="Rhea" id="RHEA:60144"/>
        <dbReference type="Rhea" id="RHEA-COMP:10208"/>
        <dbReference type="Rhea" id="RHEA-COMP:15517"/>
        <dbReference type="ChEBI" id="CHEBI:15378"/>
        <dbReference type="ChEBI" id="CHEBI:29973"/>
        <dbReference type="ChEBI" id="CHEBI:29985"/>
        <dbReference type="ChEBI" id="CHEBI:30616"/>
        <dbReference type="ChEBI" id="CHEBI:43474"/>
        <dbReference type="ChEBI" id="CHEBI:143622"/>
        <dbReference type="ChEBI" id="CHEBI:456216"/>
    </reaction>
    <physiologicalReaction direction="left-to-right" evidence="5">
        <dbReference type="Rhea" id="RHEA:60145"/>
    </physiologicalReaction>
</comment>
<name>A0A146KKV5_9EUKA</name>